<dbReference type="AlphaFoldDB" id="A0A7D9LXG7"/>
<organism evidence="1 2">
    <name type="scientific">Paramuricea clavata</name>
    <name type="common">Red gorgonian</name>
    <name type="synonym">Violescent sea-whip</name>
    <dbReference type="NCBI Taxonomy" id="317549"/>
    <lineage>
        <taxon>Eukaryota</taxon>
        <taxon>Metazoa</taxon>
        <taxon>Cnidaria</taxon>
        <taxon>Anthozoa</taxon>
        <taxon>Octocorallia</taxon>
        <taxon>Malacalcyonacea</taxon>
        <taxon>Plexauridae</taxon>
        <taxon>Paramuricea</taxon>
    </lineage>
</organism>
<evidence type="ECO:0000313" key="2">
    <source>
        <dbReference type="Proteomes" id="UP001152795"/>
    </source>
</evidence>
<keyword evidence="2" id="KW-1185">Reference proteome</keyword>
<gene>
    <name evidence="1" type="ORF">PACLA_8A025516</name>
</gene>
<reference evidence="1" key="1">
    <citation type="submission" date="2020-04" db="EMBL/GenBank/DDBJ databases">
        <authorList>
            <person name="Alioto T."/>
            <person name="Alioto T."/>
            <person name="Gomez Garrido J."/>
        </authorList>
    </citation>
    <scope>NUCLEOTIDE SEQUENCE</scope>
    <source>
        <strain evidence="1">A484AB</strain>
    </source>
</reference>
<proteinExistence type="predicted"/>
<dbReference type="OrthoDB" id="10579328at2759"/>
<evidence type="ECO:0000313" key="1">
    <source>
        <dbReference type="EMBL" id="CAB4040388.1"/>
    </source>
</evidence>
<comment type="caution">
    <text evidence="1">The sequence shown here is derived from an EMBL/GenBank/DDBJ whole genome shotgun (WGS) entry which is preliminary data.</text>
</comment>
<protein>
    <submittedName>
        <fullName evidence="1">Uncharacterized protein</fullName>
    </submittedName>
</protein>
<accession>A0A7D9LXG7</accession>
<dbReference type="EMBL" id="CACRXK020026727">
    <property type="protein sequence ID" value="CAB4040388.1"/>
    <property type="molecule type" value="Genomic_DNA"/>
</dbReference>
<name>A0A7D9LXG7_PARCT</name>
<dbReference type="Proteomes" id="UP001152795">
    <property type="component" value="Unassembled WGS sequence"/>
</dbReference>
<sequence>MESNEIINLFNSFSKNLETPIVAVIQGDGAALPTPESIVEDDDMRNSNNNNSRSNVPDKFAYKRSECKEFPTAVVCDVGTCKNNRSVKNRDGNAYGWCAEIPGDMHAKGYLCEAAFKALGSGGFHKVVNVVMKRSRLTKEAYKKRKFQDQNLNRIKESVQDGSQSILWYGCS</sequence>